<comment type="caution">
    <text evidence="1">The sequence shown here is derived from an EMBL/GenBank/DDBJ whole genome shotgun (WGS) entry which is preliminary data.</text>
</comment>
<evidence type="ECO:0008006" key="3">
    <source>
        <dbReference type="Google" id="ProtNLM"/>
    </source>
</evidence>
<dbReference type="InterPro" id="IPR050696">
    <property type="entry name" value="FtsA/MreB"/>
</dbReference>
<dbReference type="PANTHER" id="PTHR32432">
    <property type="entry name" value="CELL DIVISION PROTEIN FTSA-RELATED"/>
    <property type="match status" value="1"/>
</dbReference>
<accession>A0A2M7QIU1</accession>
<dbReference type="InterPro" id="IPR005883">
    <property type="entry name" value="PilM"/>
</dbReference>
<dbReference type="PANTHER" id="PTHR32432:SF3">
    <property type="entry name" value="ETHANOLAMINE UTILIZATION PROTEIN EUTJ"/>
    <property type="match status" value="1"/>
</dbReference>
<dbReference type="Pfam" id="PF11104">
    <property type="entry name" value="PilM_2"/>
    <property type="match status" value="1"/>
</dbReference>
<evidence type="ECO:0000313" key="1">
    <source>
        <dbReference type="EMBL" id="PIY72254.1"/>
    </source>
</evidence>
<dbReference type="Gene3D" id="3.30.1490.300">
    <property type="match status" value="1"/>
</dbReference>
<dbReference type="EMBL" id="PFLI01000065">
    <property type="protein sequence ID" value="PIY72254.1"/>
    <property type="molecule type" value="Genomic_DNA"/>
</dbReference>
<dbReference type="AlphaFoldDB" id="A0A2M7QIU1"/>
<sequence>MNNDSVCIDLGEKFTRIVDASFNKGSITLNAAGIQNTVSNFYSDDTEKSLTAQAELISKMFSDLKLTKRNVNIVVPDTYSYSQILDLALLNEKELLSVVKYQADQFIPIPLDEVVLDIEILTTDKQAKQNKVLIIACSKKQIERAEKLFEMLSLIPVSLENEHSSIGRLFSEILQYKNDKNDNSYLIINFGYSSSSIYLIDAKSSLIMMTHTIKLGLDILIKEIKFNLEVTDSKALELLKTVGFENNASYDISKIVSNILRDFVNELSKFMISSKEKLGLRVEKMYLFNYSSYVLSFDKKLSELLQVPVDSLILKDYIKSNPITESFGIEMTSFIGAISGNLR</sequence>
<protein>
    <recommendedName>
        <fullName evidence="3">SHS2 domain-containing protein</fullName>
    </recommendedName>
</protein>
<gene>
    <name evidence="1" type="ORF">COY87_01935</name>
</gene>
<dbReference type="SUPFAM" id="SSF53067">
    <property type="entry name" value="Actin-like ATPase domain"/>
    <property type="match status" value="1"/>
</dbReference>
<evidence type="ECO:0000313" key="2">
    <source>
        <dbReference type="Proteomes" id="UP000229401"/>
    </source>
</evidence>
<reference evidence="2" key="1">
    <citation type="submission" date="2017-09" db="EMBL/GenBank/DDBJ databases">
        <title>Depth-based differentiation of microbial function through sediment-hosted aquifers and enrichment of novel symbionts in the deep terrestrial subsurface.</title>
        <authorList>
            <person name="Probst A.J."/>
            <person name="Ladd B."/>
            <person name="Jarett J.K."/>
            <person name="Geller-Mcgrath D.E."/>
            <person name="Sieber C.M.K."/>
            <person name="Emerson J.B."/>
            <person name="Anantharaman K."/>
            <person name="Thomas B.C."/>
            <person name="Malmstrom R."/>
            <person name="Stieglmeier M."/>
            <person name="Klingl A."/>
            <person name="Woyke T."/>
            <person name="Ryan C.M."/>
            <person name="Banfield J.F."/>
        </authorList>
    </citation>
    <scope>NUCLEOTIDE SEQUENCE [LARGE SCALE GENOMIC DNA]</scope>
</reference>
<organism evidence="1 2">
    <name type="scientific">Candidatus Roizmanbacteria bacterium CG_4_10_14_0_8_um_filter_33_9</name>
    <dbReference type="NCBI Taxonomy" id="1974826"/>
    <lineage>
        <taxon>Bacteria</taxon>
        <taxon>Candidatus Roizmaniibacteriota</taxon>
    </lineage>
</organism>
<name>A0A2M7QIU1_9BACT</name>
<dbReference type="InterPro" id="IPR043129">
    <property type="entry name" value="ATPase_NBD"/>
</dbReference>
<proteinExistence type="predicted"/>
<dbReference type="Proteomes" id="UP000229401">
    <property type="component" value="Unassembled WGS sequence"/>
</dbReference>
<dbReference type="Gene3D" id="3.30.420.40">
    <property type="match status" value="2"/>
</dbReference>